<keyword evidence="10" id="KW-1185">Reference proteome</keyword>
<evidence type="ECO:0000256" key="1">
    <source>
        <dbReference type="ARBA" id="ARBA00004173"/>
    </source>
</evidence>
<dbReference type="CDD" id="cd04661">
    <property type="entry name" value="NUDIX_MRP_L46"/>
    <property type="match status" value="1"/>
</dbReference>
<reference evidence="9" key="2">
    <citation type="journal article" date="2023" name="Science">
        <title>Genomic signatures of disease resistance in endangered staghorn corals.</title>
        <authorList>
            <person name="Vollmer S.V."/>
            <person name="Selwyn J.D."/>
            <person name="Despard B.A."/>
            <person name="Roesel C.L."/>
        </authorList>
    </citation>
    <scope>NUCLEOTIDE SEQUENCE</scope>
    <source>
        <strain evidence="9">K2</strain>
    </source>
</reference>
<comment type="subcellular location">
    <subcellularLocation>
        <location evidence="1">Mitochondrion</location>
    </subcellularLocation>
</comment>
<evidence type="ECO:0000313" key="9">
    <source>
        <dbReference type="EMBL" id="KAK2571042.1"/>
    </source>
</evidence>
<dbReference type="Pfam" id="PF11788">
    <property type="entry name" value="MRP-L46"/>
    <property type="match status" value="1"/>
</dbReference>
<keyword evidence="3" id="KW-0809">Transit peptide</keyword>
<evidence type="ECO:0000259" key="8">
    <source>
        <dbReference type="Pfam" id="PF11788"/>
    </source>
</evidence>
<dbReference type="Gene3D" id="3.90.79.10">
    <property type="entry name" value="Nucleoside Triphosphate Pyrophosphohydrolase"/>
    <property type="match status" value="1"/>
</dbReference>
<dbReference type="Proteomes" id="UP001249851">
    <property type="component" value="Unassembled WGS sequence"/>
</dbReference>
<accession>A0AAD9R0V3</accession>
<dbReference type="InterPro" id="IPR033650">
    <property type="entry name" value="Ribosomal_mL46_NUDIX"/>
</dbReference>
<keyword evidence="4 9" id="KW-0689">Ribosomal protein</keyword>
<dbReference type="EMBL" id="JARQWQ010000006">
    <property type="protein sequence ID" value="KAK2571042.1"/>
    <property type="molecule type" value="Genomic_DNA"/>
</dbReference>
<evidence type="ECO:0000256" key="5">
    <source>
        <dbReference type="ARBA" id="ARBA00023128"/>
    </source>
</evidence>
<dbReference type="PANTHER" id="PTHR13124:SF12">
    <property type="entry name" value="LARGE RIBOSOMAL SUBUNIT PROTEIN ML46"/>
    <property type="match status" value="1"/>
</dbReference>
<reference evidence="9" key="1">
    <citation type="journal article" date="2023" name="G3 (Bethesda)">
        <title>Whole genome assembly and annotation of the endangered Caribbean coral Acropora cervicornis.</title>
        <authorList>
            <person name="Selwyn J.D."/>
            <person name="Vollmer S.V."/>
        </authorList>
    </citation>
    <scope>NUCLEOTIDE SEQUENCE</scope>
    <source>
        <strain evidence="9">K2</strain>
    </source>
</reference>
<sequence>MAASRVRFMEKLPVFVRGLYGTTARRTASFAVCAHWRNYSSVQPNTKGSRIFSAVCVQRLPIITKTKTDLEIAYEELQEKLEWEHSALSEDEVQWDTIMQRKEKIKDEDNEESLTIGAFESERKEFEEEQEEEWKTFVPAPRYTEADNLNDLKSLQRKLQETLVLLVKKEKDSPSWEPPLAEVMFDTSETLQQVASRGLCQTCGTELHVQFLSNAPIAVMKNYNNKSNKVFFYKVNYLTGRVSLSEDYCDHVWVTKEEMEDLVDPEYYKSLKRFLS</sequence>
<comment type="caution">
    <text evidence="9">The sequence shown here is derived from an EMBL/GenBank/DDBJ whole genome shotgun (WGS) entry which is preliminary data.</text>
</comment>
<dbReference type="GO" id="GO:0003735">
    <property type="term" value="F:structural constituent of ribosome"/>
    <property type="evidence" value="ECO:0007669"/>
    <property type="project" value="InterPro"/>
</dbReference>
<evidence type="ECO:0000313" key="10">
    <source>
        <dbReference type="Proteomes" id="UP001249851"/>
    </source>
</evidence>
<keyword evidence="6" id="KW-0687">Ribonucleoprotein</keyword>
<dbReference type="InterPro" id="IPR040008">
    <property type="entry name" value="Ribosomal_mL46"/>
</dbReference>
<feature type="domain" description="Large ribosomal subunit protein mL46 N-terminal" evidence="8">
    <location>
        <begin position="50"/>
        <end position="147"/>
    </location>
</feature>
<organism evidence="9 10">
    <name type="scientific">Acropora cervicornis</name>
    <name type="common">Staghorn coral</name>
    <dbReference type="NCBI Taxonomy" id="6130"/>
    <lineage>
        <taxon>Eukaryota</taxon>
        <taxon>Metazoa</taxon>
        <taxon>Cnidaria</taxon>
        <taxon>Anthozoa</taxon>
        <taxon>Hexacorallia</taxon>
        <taxon>Scleractinia</taxon>
        <taxon>Astrocoeniina</taxon>
        <taxon>Acroporidae</taxon>
        <taxon>Acropora</taxon>
    </lineage>
</organism>
<keyword evidence="5" id="KW-0496">Mitochondrion</keyword>
<dbReference type="GO" id="GO:0005762">
    <property type="term" value="C:mitochondrial large ribosomal subunit"/>
    <property type="evidence" value="ECO:0007669"/>
    <property type="project" value="TreeGrafter"/>
</dbReference>
<name>A0AAD9R0V3_ACRCE</name>
<protein>
    <recommendedName>
        <fullName evidence="7">Large ribosomal subunit protein mL46</fullName>
    </recommendedName>
</protein>
<evidence type="ECO:0000256" key="3">
    <source>
        <dbReference type="ARBA" id="ARBA00022946"/>
    </source>
</evidence>
<dbReference type="InterPro" id="IPR021757">
    <property type="entry name" value="Ribosomal_mL46_N"/>
</dbReference>
<dbReference type="AlphaFoldDB" id="A0AAD9R0V3"/>
<dbReference type="PANTHER" id="PTHR13124">
    <property type="entry name" value="39S RIBOSOMAL PROTEIN L46, MITOCHONDRIAL PRECURSOR-RELATED"/>
    <property type="match status" value="1"/>
</dbReference>
<evidence type="ECO:0000256" key="6">
    <source>
        <dbReference type="ARBA" id="ARBA00023274"/>
    </source>
</evidence>
<proteinExistence type="inferred from homology"/>
<evidence type="ECO:0000256" key="7">
    <source>
        <dbReference type="ARBA" id="ARBA00035190"/>
    </source>
</evidence>
<comment type="similarity">
    <text evidence="2">Belongs to the mitochondrion-specific ribosomal protein mL46 family.</text>
</comment>
<evidence type="ECO:0000256" key="4">
    <source>
        <dbReference type="ARBA" id="ARBA00022980"/>
    </source>
</evidence>
<evidence type="ECO:0000256" key="2">
    <source>
        <dbReference type="ARBA" id="ARBA00009070"/>
    </source>
</evidence>
<gene>
    <name evidence="9" type="ORF">P5673_003584</name>
</gene>